<dbReference type="EMBL" id="JASSZA010000013">
    <property type="protein sequence ID" value="KAK2095217.1"/>
    <property type="molecule type" value="Genomic_DNA"/>
</dbReference>
<dbReference type="PANTHER" id="PTHR45532">
    <property type="entry name" value="WD REPEAT-CONTAINING PROTEIN 97"/>
    <property type="match status" value="1"/>
</dbReference>
<feature type="compositionally biased region" description="Basic and acidic residues" evidence="1">
    <location>
        <begin position="75"/>
        <end position="90"/>
    </location>
</feature>
<comment type="caution">
    <text evidence="2">The sequence shown here is derived from an EMBL/GenBank/DDBJ whole genome shotgun (WGS) entry which is preliminary data.</text>
</comment>
<keyword evidence="3" id="KW-1185">Reference proteome</keyword>
<dbReference type="PANTHER" id="PTHR45532:SF1">
    <property type="entry name" value="WD REPEAT-CONTAINING PROTEIN 97"/>
    <property type="match status" value="1"/>
</dbReference>
<dbReference type="Proteomes" id="UP001266305">
    <property type="component" value="Unassembled WGS sequence"/>
</dbReference>
<feature type="region of interest" description="Disordered" evidence="1">
    <location>
        <begin position="74"/>
        <end position="111"/>
    </location>
</feature>
<gene>
    <name evidence="2" type="primary">WDR97_2</name>
    <name evidence="2" type="ORF">P7K49_026633</name>
</gene>
<evidence type="ECO:0000256" key="1">
    <source>
        <dbReference type="SAM" id="MobiDB-lite"/>
    </source>
</evidence>
<sequence>MPRRSQALPPAGGDLTVKMWRVFPYAEESLSLLRTFSCCYPAVALCALGRRVTVGFEDPDSATYGLVQFGLGDSPRLDHRPQDDPTDHITGEGAAPVKRSHRTTPIPDPEPCPQACAAAQRSSCMRAPAWTAPNSGDLVLALGSRLCLVSHRLYLPTSYLVKKMCRKAPDVVDDPPLPLTSQESLTSTQLQRLTNLHGAASLRSYAGLLSPPGGPPFLPWALPQSTGMPPSTPPVPVPVCSEALSLIHRRKATSQHPVLKEDLDDLVARDQDLQQLRLGLVVPATRPPPSWQQRQEAFDNYLHLIYGSGLLVGVGPPLAQP</sequence>
<evidence type="ECO:0000313" key="2">
    <source>
        <dbReference type="EMBL" id="KAK2095217.1"/>
    </source>
</evidence>
<accession>A0ABQ9UDQ2</accession>
<evidence type="ECO:0000313" key="3">
    <source>
        <dbReference type="Proteomes" id="UP001266305"/>
    </source>
</evidence>
<organism evidence="2 3">
    <name type="scientific">Saguinus oedipus</name>
    <name type="common">Cotton-top tamarin</name>
    <name type="synonym">Oedipomidas oedipus</name>
    <dbReference type="NCBI Taxonomy" id="9490"/>
    <lineage>
        <taxon>Eukaryota</taxon>
        <taxon>Metazoa</taxon>
        <taxon>Chordata</taxon>
        <taxon>Craniata</taxon>
        <taxon>Vertebrata</taxon>
        <taxon>Euteleostomi</taxon>
        <taxon>Mammalia</taxon>
        <taxon>Eutheria</taxon>
        <taxon>Euarchontoglires</taxon>
        <taxon>Primates</taxon>
        <taxon>Haplorrhini</taxon>
        <taxon>Platyrrhini</taxon>
        <taxon>Cebidae</taxon>
        <taxon>Callitrichinae</taxon>
        <taxon>Saguinus</taxon>
    </lineage>
</organism>
<proteinExistence type="predicted"/>
<name>A0ABQ9UDQ2_SAGOE</name>
<reference evidence="2 3" key="1">
    <citation type="submission" date="2023-05" db="EMBL/GenBank/DDBJ databases">
        <title>B98-5 Cell Line De Novo Hybrid Assembly: An Optical Mapping Approach.</title>
        <authorList>
            <person name="Kananen K."/>
            <person name="Auerbach J.A."/>
            <person name="Kautto E."/>
            <person name="Blachly J.S."/>
        </authorList>
    </citation>
    <scope>NUCLEOTIDE SEQUENCE [LARGE SCALE GENOMIC DNA]</scope>
    <source>
        <strain evidence="2">B95-8</strain>
        <tissue evidence="2">Cell line</tissue>
    </source>
</reference>
<protein>
    <submittedName>
        <fullName evidence="2">WD repeat-containing protein 97</fullName>
    </submittedName>
</protein>